<comment type="cofactor">
    <cofactor evidence="2">
        <name>Cu cation</name>
        <dbReference type="ChEBI" id="CHEBI:23378"/>
    </cofactor>
    <text evidence="2">Binds 1 copper ion per subunit.</text>
</comment>
<comment type="caution">
    <text evidence="6">The sequence shown here is derived from an EMBL/GenBank/DDBJ whole genome shotgun (WGS) entry which is preliminary data.</text>
</comment>
<keyword evidence="2" id="KW-0862">Zinc</keyword>
<dbReference type="Gene3D" id="2.60.40.200">
    <property type="entry name" value="Superoxide dismutase, copper/zinc binding domain"/>
    <property type="match status" value="1"/>
</dbReference>
<feature type="chain" id="PRO_5045342722" description="Superoxide dismutase [Cu-Zn]" evidence="4">
    <location>
        <begin position="24"/>
        <end position="176"/>
    </location>
</feature>
<dbReference type="CDD" id="cd00305">
    <property type="entry name" value="Cu-Zn_Superoxide_Dismutase"/>
    <property type="match status" value="1"/>
</dbReference>
<keyword evidence="7" id="KW-1185">Reference proteome</keyword>
<organism evidence="6 7">
    <name type="scientific">Aromatoleum diolicum</name>
    <dbReference type="NCBI Taxonomy" id="75796"/>
    <lineage>
        <taxon>Bacteria</taxon>
        <taxon>Pseudomonadati</taxon>
        <taxon>Pseudomonadota</taxon>
        <taxon>Betaproteobacteria</taxon>
        <taxon>Rhodocyclales</taxon>
        <taxon>Rhodocyclaceae</taxon>
        <taxon>Aromatoleum</taxon>
    </lineage>
</organism>
<dbReference type="EMBL" id="WTVQ01000019">
    <property type="protein sequence ID" value="NMG75582.1"/>
    <property type="molecule type" value="Genomic_DNA"/>
</dbReference>
<reference evidence="6 7" key="1">
    <citation type="submission" date="2019-12" db="EMBL/GenBank/DDBJ databases">
        <title>Comparative genomics gives insights into the taxonomy of the Azoarcus-Aromatoleum group and reveals separate origins of nif in the plant-associated Azoarcus and non-plant-associated Aromatoleum sub-groups.</title>
        <authorList>
            <person name="Lafos M."/>
            <person name="Maluk M."/>
            <person name="Batista M."/>
            <person name="Junghare M."/>
            <person name="Carmona M."/>
            <person name="Faoro H."/>
            <person name="Cruz L.M."/>
            <person name="Battistoni F."/>
            <person name="De Souza E."/>
            <person name="Pedrosa F."/>
            <person name="Chen W.-M."/>
            <person name="Poole P.S."/>
            <person name="Dixon R.A."/>
            <person name="James E.K."/>
        </authorList>
    </citation>
    <scope>NUCLEOTIDE SEQUENCE [LARGE SCALE GENOMIC DNA]</scope>
    <source>
        <strain evidence="6 7">22Lin</strain>
    </source>
</reference>
<dbReference type="PRINTS" id="PR00068">
    <property type="entry name" value="CUZNDISMTASE"/>
</dbReference>
<protein>
    <recommendedName>
        <fullName evidence="2">Superoxide dismutase [Cu-Zn]</fullName>
        <ecNumber evidence="2">1.15.1.1</ecNumber>
    </recommendedName>
</protein>
<dbReference type="PROSITE" id="PS00087">
    <property type="entry name" value="SOD_CU_ZN_1"/>
    <property type="match status" value="1"/>
</dbReference>
<dbReference type="InterPro" id="IPR001424">
    <property type="entry name" value="SOD_Cu_Zn_dom"/>
</dbReference>
<dbReference type="InterPro" id="IPR036423">
    <property type="entry name" value="SOD-like_Cu/Zn_dom_sf"/>
</dbReference>
<comment type="catalytic activity">
    <reaction evidence="2">
        <text>2 superoxide + 2 H(+) = H2O2 + O2</text>
        <dbReference type="Rhea" id="RHEA:20696"/>
        <dbReference type="ChEBI" id="CHEBI:15378"/>
        <dbReference type="ChEBI" id="CHEBI:15379"/>
        <dbReference type="ChEBI" id="CHEBI:16240"/>
        <dbReference type="ChEBI" id="CHEBI:18421"/>
        <dbReference type="EC" id="1.15.1.1"/>
    </reaction>
</comment>
<comment type="function">
    <text evidence="2">Destroys radicals which are normally produced within the cells and which are toxic to biological systems.</text>
</comment>
<feature type="signal peptide" evidence="4">
    <location>
        <begin position="1"/>
        <end position="23"/>
    </location>
</feature>
<dbReference type="PROSITE" id="PS51257">
    <property type="entry name" value="PROKAR_LIPOPROTEIN"/>
    <property type="match status" value="1"/>
</dbReference>
<sequence>MTIRPLIPTLLASLLLAGCGSLGVNGPTKVEITLAPTQGSKVSGQVQLTEVDGGVLVDANVSGLAPGGHGFHVHEKGDCSAPDGTSAGGHFNPTGKAHGHPDKADHHLGDLPMLVADANGDAKLRTIVNGLTIVGKGDNKIVGRSLIVHAAADDFATQPTGNSGARLACGVISSAM</sequence>
<dbReference type="Proteomes" id="UP000648984">
    <property type="component" value="Unassembled WGS sequence"/>
</dbReference>
<proteinExistence type="inferred from homology"/>
<feature type="domain" description="Superoxide dismutase copper/zinc binding" evidence="5">
    <location>
        <begin position="42"/>
        <end position="172"/>
    </location>
</feature>
<evidence type="ECO:0000256" key="1">
    <source>
        <dbReference type="ARBA" id="ARBA00010457"/>
    </source>
</evidence>
<feature type="region of interest" description="Disordered" evidence="3">
    <location>
        <begin position="78"/>
        <end position="106"/>
    </location>
</feature>
<keyword evidence="2" id="KW-0479">Metal-binding</keyword>
<evidence type="ECO:0000256" key="3">
    <source>
        <dbReference type="SAM" id="MobiDB-lite"/>
    </source>
</evidence>
<dbReference type="PROSITE" id="PS00332">
    <property type="entry name" value="SOD_CU_ZN_2"/>
    <property type="match status" value="1"/>
</dbReference>
<dbReference type="SUPFAM" id="SSF49329">
    <property type="entry name" value="Cu,Zn superoxide dismutase-like"/>
    <property type="match status" value="1"/>
</dbReference>
<dbReference type="PANTHER" id="PTHR10003">
    <property type="entry name" value="SUPEROXIDE DISMUTASE CU-ZN -RELATED"/>
    <property type="match status" value="1"/>
</dbReference>
<keyword evidence="2" id="KW-0560">Oxidoreductase</keyword>
<accession>A0ABX1QDK4</accession>
<comment type="similarity">
    <text evidence="1 2">Belongs to the Cu-Zn superoxide dismutase family.</text>
</comment>
<name>A0ABX1QDK4_9RHOO</name>
<evidence type="ECO:0000256" key="4">
    <source>
        <dbReference type="SAM" id="SignalP"/>
    </source>
</evidence>
<dbReference type="InterPro" id="IPR024134">
    <property type="entry name" value="SOD_Cu/Zn_/chaperone"/>
</dbReference>
<dbReference type="Pfam" id="PF00080">
    <property type="entry name" value="Sod_Cu"/>
    <property type="match status" value="1"/>
</dbReference>
<comment type="cofactor">
    <cofactor evidence="2">
        <name>Zn(2+)</name>
        <dbReference type="ChEBI" id="CHEBI:29105"/>
    </cofactor>
    <text evidence="2">Binds 1 zinc ion per subunit.</text>
</comment>
<dbReference type="RefSeq" id="WP_169260736.1">
    <property type="nucleotide sequence ID" value="NZ_WTVQ01000019.1"/>
</dbReference>
<gene>
    <name evidence="6" type="ORF">GPA25_12515</name>
</gene>
<evidence type="ECO:0000313" key="7">
    <source>
        <dbReference type="Proteomes" id="UP000648984"/>
    </source>
</evidence>
<evidence type="ECO:0000259" key="5">
    <source>
        <dbReference type="Pfam" id="PF00080"/>
    </source>
</evidence>
<dbReference type="InterPro" id="IPR018152">
    <property type="entry name" value="SOD_Cu/Zn_BS"/>
</dbReference>
<dbReference type="EC" id="1.15.1.1" evidence="2"/>
<evidence type="ECO:0000256" key="2">
    <source>
        <dbReference type="RuleBase" id="RU000393"/>
    </source>
</evidence>
<keyword evidence="4" id="KW-0732">Signal</keyword>
<evidence type="ECO:0000313" key="6">
    <source>
        <dbReference type="EMBL" id="NMG75582.1"/>
    </source>
</evidence>
<keyword evidence="2" id="KW-0186">Copper</keyword>